<evidence type="ECO:0000256" key="1">
    <source>
        <dbReference type="SAM" id="MobiDB-lite"/>
    </source>
</evidence>
<feature type="region of interest" description="Disordered" evidence="1">
    <location>
        <begin position="56"/>
        <end position="276"/>
    </location>
</feature>
<feature type="compositionally biased region" description="Low complexity" evidence="1">
    <location>
        <begin position="154"/>
        <end position="170"/>
    </location>
</feature>
<dbReference type="EMBL" id="JBHGVX010000007">
    <property type="protein sequence ID" value="KAL1794327.1"/>
    <property type="molecule type" value="Genomic_DNA"/>
</dbReference>
<proteinExistence type="predicted"/>
<sequence length="511" mass="56649">MPSFAFWKSAKADPTKTPLLTEDAATGESNIAIPLVAKDLDLNPDGEDSGVFLFDEDAMPLQSPQPDLAPETEPLIALPSASDQDVPTMESEQEVQSKIQNYSKKLISTENEDPPAPPPKPSSSRQSQCATVTDESQTIIKEEEPELSQQAQEQLPKQLEPSSSSPLEQSANLENPLRRPVPSAMNATSTQSSDRDSGVYVSDDDSLPPQSRPASLALSESNQRSRNTSVSSKHTASSSTSLPRQRTNSIARLKRPAELNLGANPVSDSSKPRSELEKRYDLIRNSKTQSKAALRSPTELLQERLNMSTKKEKTEEKTRVFTPPRQTTNGCWLPGPGAQVEAFTSTSVRARTEAGGRPAWWCKVDKLVVFDGCDVRSDGDMKIHARTSKGLSIARRRGDLETIVIPMDCTHCQEMLNRHEWKYDMRVCKRSVCWDCKERCKWELEQETLGHEEIAAKADGNRYRADSVLQDEEQEEEHMMEKIGVAQERSMSPIEAMGGIDERLVGRAVAT</sequence>
<evidence type="ECO:0000313" key="2">
    <source>
        <dbReference type="EMBL" id="KAL1794327.1"/>
    </source>
</evidence>
<dbReference type="RefSeq" id="XP_069304911.1">
    <property type="nucleotide sequence ID" value="XM_069453928.1"/>
</dbReference>
<keyword evidence="3" id="KW-1185">Reference proteome</keyword>
<comment type="caution">
    <text evidence="2">The sequence shown here is derived from an EMBL/GenBank/DDBJ whole genome shotgun (WGS) entry which is preliminary data.</text>
</comment>
<protein>
    <submittedName>
        <fullName evidence="2">Uncharacterized protein</fullName>
    </submittedName>
</protein>
<feature type="compositionally biased region" description="Low complexity" evidence="1">
    <location>
        <begin position="228"/>
        <end position="241"/>
    </location>
</feature>
<gene>
    <name evidence="2" type="ORF">ACET3X_007748</name>
</gene>
<evidence type="ECO:0000313" key="3">
    <source>
        <dbReference type="Proteomes" id="UP001578633"/>
    </source>
</evidence>
<feature type="compositionally biased region" description="Polar residues" evidence="1">
    <location>
        <begin position="125"/>
        <end position="139"/>
    </location>
</feature>
<reference evidence="2 3" key="1">
    <citation type="submission" date="2024-09" db="EMBL/GenBank/DDBJ databases">
        <title>T2T genomes of carrot and Alternaria dauci and their utility for understanding host-pathogen interaction during carrot leaf blight disease.</title>
        <authorList>
            <person name="Liu W."/>
            <person name="Xu S."/>
            <person name="Ou C."/>
            <person name="Liu X."/>
            <person name="Zhuang F."/>
            <person name="Deng X.W."/>
        </authorList>
    </citation>
    <scope>NUCLEOTIDE SEQUENCE [LARGE SCALE GENOMIC DNA]</scope>
    <source>
        <strain evidence="2 3">A2016</strain>
    </source>
</reference>
<feature type="compositionally biased region" description="Polar residues" evidence="1">
    <location>
        <begin position="208"/>
        <end position="227"/>
    </location>
</feature>
<accession>A0ABR3UDR3</accession>
<organism evidence="2 3">
    <name type="scientific">Alternaria dauci</name>
    <dbReference type="NCBI Taxonomy" id="48095"/>
    <lineage>
        <taxon>Eukaryota</taxon>
        <taxon>Fungi</taxon>
        <taxon>Dikarya</taxon>
        <taxon>Ascomycota</taxon>
        <taxon>Pezizomycotina</taxon>
        <taxon>Dothideomycetes</taxon>
        <taxon>Pleosporomycetidae</taxon>
        <taxon>Pleosporales</taxon>
        <taxon>Pleosporineae</taxon>
        <taxon>Pleosporaceae</taxon>
        <taxon>Alternaria</taxon>
        <taxon>Alternaria sect. Porri</taxon>
    </lineage>
</organism>
<feature type="compositionally biased region" description="Polar residues" evidence="1">
    <location>
        <begin position="94"/>
        <end position="109"/>
    </location>
</feature>
<feature type="region of interest" description="Disordered" evidence="1">
    <location>
        <begin position="309"/>
        <end position="334"/>
    </location>
</feature>
<dbReference type="GeneID" id="96088070"/>
<feature type="compositionally biased region" description="Basic and acidic residues" evidence="1">
    <location>
        <begin position="309"/>
        <end position="319"/>
    </location>
</feature>
<name>A0ABR3UDR3_9PLEO</name>
<dbReference type="Proteomes" id="UP001578633">
    <property type="component" value="Chromosome 7"/>
</dbReference>